<protein>
    <recommendedName>
        <fullName evidence="1">PsrA tetracyclin repressor-like C-terminal domain-containing protein</fullName>
    </recommendedName>
</protein>
<sequence>MQPVNAERVLRLRALQAQDGAPSVEQVVRAFVEPGLLLDSHHSDRRPAVARFIGRVLFDPSARIRQLFADQVDPVEGRFLDALGAALPDQDADTVRFGYTSMLGLLALHQAATFSAIKCRPAEGKGAASEAPSSDEGLACERLVGFLTAGLTHGLRPTKNHGPS</sequence>
<dbReference type="EMBL" id="BAAAYN010000028">
    <property type="protein sequence ID" value="GAA3390382.1"/>
    <property type="molecule type" value="Genomic_DNA"/>
</dbReference>
<feature type="domain" description="PsrA tetracyclin repressor-like C-terminal" evidence="1">
    <location>
        <begin position="29"/>
        <end position="150"/>
    </location>
</feature>
<evidence type="ECO:0000259" key="1">
    <source>
        <dbReference type="Pfam" id="PF17939"/>
    </source>
</evidence>
<dbReference type="Proteomes" id="UP001501676">
    <property type="component" value="Unassembled WGS sequence"/>
</dbReference>
<organism evidence="2 3">
    <name type="scientific">Cryptosporangium minutisporangium</name>
    <dbReference type="NCBI Taxonomy" id="113569"/>
    <lineage>
        <taxon>Bacteria</taxon>
        <taxon>Bacillati</taxon>
        <taxon>Actinomycetota</taxon>
        <taxon>Actinomycetes</taxon>
        <taxon>Cryptosporangiales</taxon>
        <taxon>Cryptosporangiaceae</taxon>
        <taxon>Cryptosporangium</taxon>
    </lineage>
</organism>
<gene>
    <name evidence="2" type="ORF">GCM10020369_44110</name>
</gene>
<dbReference type="Pfam" id="PF17939">
    <property type="entry name" value="TetR_C_30"/>
    <property type="match status" value="1"/>
</dbReference>
<keyword evidence="3" id="KW-1185">Reference proteome</keyword>
<dbReference type="InterPro" id="IPR041586">
    <property type="entry name" value="PsrA_TetR_C"/>
</dbReference>
<dbReference type="InterPro" id="IPR036271">
    <property type="entry name" value="Tet_transcr_reg_TetR-rel_C_sf"/>
</dbReference>
<name>A0ABP6T0W9_9ACTN</name>
<comment type="caution">
    <text evidence="2">The sequence shown here is derived from an EMBL/GenBank/DDBJ whole genome shotgun (WGS) entry which is preliminary data.</text>
</comment>
<dbReference type="SUPFAM" id="SSF48498">
    <property type="entry name" value="Tetracyclin repressor-like, C-terminal domain"/>
    <property type="match status" value="1"/>
</dbReference>
<accession>A0ABP6T0W9</accession>
<proteinExistence type="predicted"/>
<evidence type="ECO:0000313" key="3">
    <source>
        <dbReference type="Proteomes" id="UP001501676"/>
    </source>
</evidence>
<dbReference type="Gene3D" id="1.10.357.10">
    <property type="entry name" value="Tetracycline Repressor, domain 2"/>
    <property type="match status" value="1"/>
</dbReference>
<evidence type="ECO:0000313" key="2">
    <source>
        <dbReference type="EMBL" id="GAA3390382.1"/>
    </source>
</evidence>
<reference evidence="3" key="1">
    <citation type="journal article" date="2019" name="Int. J. Syst. Evol. Microbiol.">
        <title>The Global Catalogue of Microorganisms (GCM) 10K type strain sequencing project: providing services to taxonomists for standard genome sequencing and annotation.</title>
        <authorList>
            <consortium name="The Broad Institute Genomics Platform"/>
            <consortium name="The Broad Institute Genome Sequencing Center for Infectious Disease"/>
            <person name="Wu L."/>
            <person name="Ma J."/>
        </authorList>
    </citation>
    <scope>NUCLEOTIDE SEQUENCE [LARGE SCALE GENOMIC DNA]</scope>
    <source>
        <strain evidence="3">JCM 9458</strain>
    </source>
</reference>